<evidence type="ECO:0000256" key="3">
    <source>
        <dbReference type="ARBA" id="ARBA00022692"/>
    </source>
</evidence>
<evidence type="ECO:0000256" key="6">
    <source>
        <dbReference type="ARBA" id="ARBA00023136"/>
    </source>
</evidence>
<evidence type="ECO:0000256" key="4">
    <source>
        <dbReference type="ARBA" id="ARBA00022729"/>
    </source>
</evidence>
<keyword evidence="12" id="KW-1185">Reference proteome</keyword>
<dbReference type="PANTHER" id="PTHR13412:SF0">
    <property type="entry name" value="T-CELL IMMUNOMODULATORY PROTEIN"/>
    <property type="match status" value="1"/>
</dbReference>
<dbReference type="Proteomes" id="UP000694846">
    <property type="component" value="Unplaced"/>
</dbReference>
<keyword evidence="7" id="KW-0325">Glycoprotein</keyword>
<dbReference type="InterPro" id="IPR024881">
    <property type="entry name" value="Tip"/>
</dbReference>
<feature type="transmembrane region" description="Helical" evidence="8">
    <location>
        <begin position="564"/>
        <end position="588"/>
    </location>
</feature>
<evidence type="ECO:0000313" key="13">
    <source>
        <dbReference type="RefSeq" id="XP_025425748.1"/>
    </source>
</evidence>
<dbReference type="GO" id="GO:0005886">
    <property type="term" value="C:plasma membrane"/>
    <property type="evidence" value="ECO:0007669"/>
    <property type="project" value="TreeGrafter"/>
</dbReference>
<evidence type="ECO:0000313" key="12">
    <source>
        <dbReference type="Proteomes" id="UP000694846"/>
    </source>
</evidence>
<reference evidence="13 14" key="2">
    <citation type="submission" date="2025-04" db="UniProtKB">
        <authorList>
            <consortium name="RefSeq"/>
        </authorList>
    </citation>
    <scope>IDENTIFICATION</scope>
    <source>
        <tissue evidence="13 14">Whole body</tissue>
    </source>
</reference>
<dbReference type="SUPFAM" id="SSF69318">
    <property type="entry name" value="Integrin alpha N-terminal domain"/>
    <property type="match status" value="1"/>
</dbReference>
<comment type="subcellular location">
    <subcellularLocation>
        <location evidence="1">Membrane</location>
        <topology evidence="1">Single-pass type I membrane protein</topology>
    </subcellularLocation>
</comment>
<evidence type="ECO:0000256" key="9">
    <source>
        <dbReference type="SAM" id="SignalP"/>
    </source>
</evidence>
<dbReference type="PANTHER" id="PTHR13412">
    <property type="entry name" value="T-CELL IMMUNOMODULATORY PROTEIN HOMOLOG"/>
    <property type="match status" value="1"/>
</dbReference>
<dbReference type="RefSeq" id="XP_025425749.1">
    <property type="nucleotide sequence ID" value="XM_025569964.1"/>
</dbReference>
<evidence type="ECO:0000256" key="8">
    <source>
        <dbReference type="SAM" id="Phobius"/>
    </source>
</evidence>
<gene>
    <name evidence="11" type="primary">ITFG1</name>
    <name evidence="13 14" type="synonym">LOC112694488</name>
    <name evidence="11" type="ORF">g.39998</name>
</gene>
<dbReference type="EMBL" id="GGMS01005527">
    <property type="protein sequence ID" value="MBY74730.1"/>
    <property type="molecule type" value="Transcribed_RNA"/>
</dbReference>
<keyword evidence="3 8" id="KW-0812">Transmembrane</keyword>
<evidence type="ECO:0000256" key="2">
    <source>
        <dbReference type="ARBA" id="ARBA00006496"/>
    </source>
</evidence>
<keyword evidence="6 8" id="KW-0472">Membrane</keyword>
<proteinExistence type="inferred from homology"/>
<dbReference type="Gene3D" id="2.130.10.130">
    <property type="entry name" value="Integrin alpha, N-terminal"/>
    <property type="match status" value="1"/>
</dbReference>
<evidence type="ECO:0000259" key="10">
    <source>
        <dbReference type="Pfam" id="PF23122"/>
    </source>
</evidence>
<feature type="chain" id="PRO_5044579088" evidence="9">
    <location>
        <begin position="20"/>
        <end position="610"/>
    </location>
</feature>
<accession>A0A2S2QB25</accession>
<evidence type="ECO:0000256" key="5">
    <source>
        <dbReference type="ARBA" id="ARBA00022989"/>
    </source>
</evidence>
<dbReference type="Pfam" id="PF23122">
    <property type="entry name" value="C2_ITFG1"/>
    <property type="match status" value="1"/>
</dbReference>
<evidence type="ECO:0000256" key="7">
    <source>
        <dbReference type="ARBA" id="ARBA00023180"/>
    </source>
</evidence>
<reference evidence="11" key="1">
    <citation type="submission" date="2018-04" db="EMBL/GenBank/DDBJ databases">
        <title>Transcriptome assembly of Sipha flava.</title>
        <authorList>
            <person name="Scully E.D."/>
            <person name="Geib S.M."/>
            <person name="Palmer N.A."/>
            <person name="Koch K."/>
            <person name="Bradshaw J."/>
            <person name="Heng-Moss T."/>
            <person name="Sarath G."/>
        </authorList>
    </citation>
    <scope>NUCLEOTIDE SEQUENCE</scope>
</reference>
<dbReference type="InterPro" id="IPR057089">
    <property type="entry name" value="C2_TIP"/>
</dbReference>
<evidence type="ECO:0000256" key="1">
    <source>
        <dbReference type="ARBA" id="ARBA00004479"/>
    </source>
</evidence>
<keyword evidence="5 8" id="KW-1133">Transmembrane helix</keyword>
<evidence type="ECO:0000313" key="11">
    <source>
        <dbReference type="EMBL" id="MBY74730.1"/>
    </source>
</evidence>
<feature type="signal peptide" evidence="9">
    <location>
        <begin position="1"/>
        <end position="19"/>
    </location>
</feature>
<dbReference type="InterPro" id="IPR028994">
    <property type="entry name" value="Integrin_alpha_N"/>
</dbReference>
<organism evidence="11">
    <name type="scientific">Sipha flava</name>
    <name type="common">yellow sugarcane aphid</name>
    <dbReference type="NCBI Taxonomy" id="143950"/>
    <lineage>
        <taxon>Eukaryota</taxon>
        <taxon>Metazoa</taxon>
        <taxon>Ecdysozoa</taxon>
        <taxon>Arthropoda</taxon>
        <taxon>Hexapoda</taxon>
        <taxon>Insecta</taxon>
        <taxon>Pterygota</taxon>
        <taxon>Neoptera</taxon>
        <taxon>Paraneoptera</taxon>
        <taxon>Hemiptera</taxon>
        <taxon>Sternorrhyncha</taxon>
        <taxon>Aphidomorpha</taxon>
        <taxon>Aphidoidea</taxon>
        <taxon>Aphididae</taxon>
        <taxon>Sipha</taxon>
    </lineage>
</organism>
<dbReference type="OrthoDB" id="10250728at2759"/>
<sequence>MISTSSILLLLTLSQICGCVDISYLVFRNNVQGQPVAFGDFDSDELTDMFILKDNSQSVEIMFGSNAEPFLKPGAKTKCKFNNHIITSVVPGDFNGDALMDLLVTVSNITKPKKGISTWFGESETPNNDLDVHILWGDLSDLKCSDENKPLFTIVDQPLVINYDNNMIVDLFGVKRVAPNITQRMFWLFNSTGNFTEMPMLRNQSAIRIPQSHGFVDIGGDVAPDLYLTTKDGYEVWLSDSTVDAFVFNETIPFPDDLTVGNIGQTAFMDLQLKGRMDHIVPVCFDAKCTNSTIYFYDSTRWYNLGINFHYGNNVWGFVPPKPNKPYLETITLRPGDFNMDGYPDLLGTLCPGGNSQKTKVLLMENVACSTGCEGFDRTFIVRWDLLQPMNGNKYNIMGAFYDFFQNGILDVLLVSGGDGEYNMSAFKNSLDYDANFLKVMVVTGLTNSKYEASPSHLGKKSRTFGTNLPGPKVSYLTTTQDGDPRQGVATQLPQSAHYSLYLPYTIFGLGRTPNFVDELIVSVLNETRSWTQIIPNSQMVVIPNPIDEPSRWNAKLFVTPSRLILQSAAALAGTCLLILFIIGVLYFKERQEDRIEKRMEAHKFHFDAM</sequence>
<dbReference type="InterPro" id="IPR013517">
    <property type="entry name" value="FG-GAP"/>
</dbReference>
<evidence type="ECO:0000313" key="14">
    <source>
        <dbReference type="RefSeq" id="XP_025425749.1"/>
    </source>
</evidence>
<dbReference type="AlphaFoldDB" id="A0A2S2QB25"/>
<comment type="similarity">
    <text evidence="2">Belongs to the TIP family.</text>
</comment>
<keyword evidence="4 9" id="KW-0732">Signal</keyword>
<name>A0A2S2QB25_9HEMI</name>
<dbReference type="RefSeq" id="XP_025425748.1">
    <property type="nucleotide sequence ID" value="XM_025569963.1"/>
</dbReference>
<dbReference type="Pfam" id="PF13517">
    <property type="entry name" value="FG-GAP_3"/>
    <property type="match status" value="1"/>
</dbReference>
<protein>
    <submittedName>
        <fullName evidence="11 13">T-cell immunomodulatory protein</fullName>
    </submittedName>
</protein>
<feature type="domain" description="T-cell immunomodulatory protein TIP C2" evidence="10">
    <location>
        <begin position="465"/>
        <end position="558"/>
    </location>
</feature>